<protein>
    <submittedName>
        <fullName evidence="2">Uncharacterized protein</fullName>
    </submittedName>
</protein>
<proteinExistence type="predicted"/>
<feature type="region of interest" description="Disordered" evidence="1">
    <location>
        <begin position="1"/>
        <end position="24"/>
    </location>
</feature>
<dbReference type="EMBL" id="NVMX01000467">
    <property type="protein sequence ID" value="PDZ93745.1"/>
    <property type="molecule type" value="Genomic_DNA"/>
</dbReference>
<accession>A0A9X6SR56</accession>
<feature type="compositionally biased region" description="Gly residues" evidence="1">
    <location>
        <begin position="13"/>
        <end position="24"/>
    </location>
</feature>
<evidence type="ECO:0000256" key="1">
    <source>
        <dbReference type="SAM" id="MobiDB-lite"/>
    </source>
</evidence>
<reference evidence="2 3" key="1">
    <citation type="submission" date="2017-09" db="EMBL/GenBank/DDBJ databases">
        <title>Large-scale bioinformatics analysis of Bacillus genomes uncovers conserved roles of natural products in bacterial physiology.</title>
        <authorList>
            <consortium name="Agbiome Team Llc"/>
            <person name="Bleich R.M."/>
            <person name="Grubbs K.J."/>
            <person name="Santa Maria K.C."/>
            <person name="Allen S.E."/>
            <person name="Farag S."/>
            <person name="Shank E.A."/>
            <person name="Bowers A."/>
        </authorList>
    </citation>
    <scope>NUCLEOTIDE SEQUENCE [LARGE SCALE GENOMIC DNA]</scope>
    <source>
        <strain evidence="2 3">AFS092789</strain>
    </source>
</reference>
<sequence length="95" mass="9910">FDVDHGAVRQGHAHGGAGRIGQGRGVGDLTAFGDRTGGCQGQTGVVDRVGNRRNGWGGAWSQLFEVAARGAFNGGADGAAVFVDVVRWRVDHHRT</sequence>
<dbReference type="AlphaFoldDB" id="A0A9X6SR56"/>
<name>A0A9X6SR56_BACCE</name>
<evidence type="ECO:0000313" key="2">
    <source>
        <dbReference type="EMBL" id="PDZ93745.1"/>
    </source>
</evidence>
<comment type="caution">
    <text evidence="2">The sequence shown here is derived from an EMBL/GenBank/DDBJ whole genome shotgun (WGS) entry which is preliminary data.</text>
</comment>
<feature type="non-terminal residue" evidence="2">
    <location>
        <position position="1"/>
    </location>
</feature>
<gene>
    <name evidence="2" type="ORF">CON36_37560</name>
</gene>
<organism evidence="2 3">
    <name type="scientific">Bacillus cereus</name>
    <dbReference type="NCBI Taxonomy" id="1396"/>
    <lineage>
        <taxon>Bacteria</taxon>
        <taxon>Bacillati</taxon>
        <taxon>Bacillota</taxon>
        <taxon>Bacilli</taxon>
        <taxon>Bacillales</taxon>
        <taxon>Bacillaceae</taxon>
        <taxon>Bacillus</taxon>
        <taxon>Bacillus cereus group</taxon>
    </lineage>
</organism>
<feature type="non-terminal residue" evidence="2">
    <location>
        <position position="95"/>
    </location>
</feature>
<dbReference type="Proteomes" id="UP000219922">
    <property type="component" value="Unassembled WGS sequence"/>
</dbReference>
<evidence type="ECO:0000313" key="3">
    <source>
        <dbReference type="Proteomes" id="UP000219922"/>
    </source>
</evidence>